<dbReference type="OrthoDB" id="9778880at2"/>
<dbReference type="Gene3D" id="3.20.20.70">
    <property type="entry name" value="Aldolase class I"/>
    <property type="match status" value="1"/>
</dbReference>
<feature type="active site" description="Proton donor/acceptor" evidence="4">
    <location>
        <position position="131"/>
    </location>
</feature>
<evidence type="ECO:0000313" key="6">
    <source>
        <dbReference type="EMBL" id="KOS12334.1"/>
    </source>
</evidence>
<reference evidence="6" key="1">
    <citation type="submission" date="2015-04" db="EMBL/GenBank/DDBJ databases">
        <title>Complete genome sequence of Microbacterium chocolatum SIT 101, a bacterium enantioselectively hydrolyzing mesomeric diesters.</title>
        <authorList>
            <person name="Li X."/>
            <person name="Xu Y."/>
        </authorList>
    </citation>
    <scope>NUCLEOTIDE SEQUENCE [LARGE SCALE GENOMIC DNA]</scope>
    <source>
        <strain evidence="6">SIT 101</strain>
    </source>
</reference>
<dbReference type="SUPFAM" id="SSF51569">
    <property type="entry name" value="Aldolase"/>
    <property type="match status" value="1"/>
</dbReference>
<comment type="similarity">
    <text evidence="1 3">Belongs to the DapA family.</text>
</comment>
<protein>
    <submittedName>
        <fullName evidence="6">Dihydrodipicolinate synthase</fullName>
    </submittedName>
</protein>
<dbReference type="PATRIC" id="fig|84292.3.peg.171"/>
<evidence type="ECO:0000256" key="5">
    <source>
        <dbReference type="PIRSR" id="PIRSR001365-2"/>
    </source>
</evidence>
<accession>A0A0M8MQL6</accession>
<comment type="caution">
    <text evidence="6">The sequence shown here is derived from an EMBL/GenBank/DDBJ whole genome shotgun (WGS) entry which is preliminary data.</text>
</comment>
<dbReference type="PRINTS" id="PR00146">
    <property type="entry name" value="DHPICSNTHASE"/>
</dbReference>
<dbReference type="Pfam" id="PF00701">
    <property type="entry name" value="DHDPS"/>
    <property type="match status" value="1"/>
</dbReference>
<dbReference type="AlphaFoldDB" id="A0A0M8MQL6"/>
<gene>
    <name evidence="6" type="ORF">XI38_00805</name>
</gene>
<dbReference type="PANTHER" id="PTHR12128:SF66">
    <property type="entry name" value="4-HYDROXY-2-OXOGLUTARATE ALDOLASE, MITOCHONDRIAL"/>
    <property type="match status" value="1"/>
</dbReference>
<sequence length="304" mass="31569">MFSGLSAFPLTPLDDDTVDEHAFAGLIERLVDAGVDSVTALGSTGSGAYLSRSERALVARRAILTAGTTPVFVGISALRTTHVLEHAEDAQDAGARGLMLAPVSYQPLTPDDVYRLFETVAGQSDVPVIVYDNPTTTRFSFDDDLYAAVGALPGIASLKIPGVPVGAEAARARIDRLRALLPAHVTIGVSGDAHAAAGLNAGCDAWYSVIAGTLPASAVALARAGFSGDTEEARRLSSELQPLWEAFSQHGSLRVIAAIAEHLGLVHPRSLPLPILGLDDAARARLHAVLADLGLGGPDTGTER</sequence>
<feature type="binding site" evidence="5">
    <location>
        <position position="44"/>
    </location>
    <ligand>
        <name>pyruvate</name>
        <dbReference type="ChEBI" id="CHEBI:15361"/>
    </ligand>
</feature>
<dbReference type="GO" id="GO:0008840">
    <property type="term" value="F:4-hydroxy-tetrahydrodipicolinate synthase activity"/>
    <property type="evidence" value="ECO:0007669"/>
    <property type="project" value="TreeGrafter"/>
</dbReference>
<dbReference type="KEGG" id="mcw:A8L33_05480"/>
<dbReference type="SMART" id="SM01130">
    <property type="entry name" value="DHDPS"/>
    <property type="match status" value="1"/>
</dbReference>
<evidence type="ECO:0000256" key="4">
    <source>
        <dbReference type="PIRSR" id="PIRSR001365-1"/>
    </source>
</evidence>
<feature type="active site" description="Schiff-base intermediate with substrate" evidence="4">
    <location>
        <position position="159"/>
    </location>
</feature>
<dbReference type="CDD" id="cd00408">
    <property type="entry name" value="DHDPS-like"/>
    <property type="match status" value="1"/>
</dbReference>
<proteinExistence type="inferred from homology"/>
<dbReference type="InterPro" id="IPR002220">
    <property type="entry name" value="DapA-like"/>
</dbReference>
<keyword evidence="7" id="KW-1185">Reference proteome</keyword>
<keyword evidence="2 3" id="KW-0456">Lyase</keyword>
<dbReference type="InterPro" id="IPR013785">
    <property type="entry name" value="Aldolase_TIM"/>
</dbReference>
<evidence type="ECO:0000256" key="2">
    <source>
        <dbReference type="ARBA" id="ARBA00023239"/>
    </source>
</evidence>
<evidence type="ECO:0000256" key="3">
    <source>
        <dbReference type="PIRNR" id="PIRNR001365"/>
    </source>
</evidence>
<dbReference type="PIRSF" id="PIRSF001365">
    <property type="entry name" value="DHDPS"/>
    <property type="match status" value="1"/>
</dbReference>
<organism evidence="6 7">
    <name type="scientific">Microbacterium aurantiacum</name>
    <dbReference type="NCBI Taxonomy" id="162393"/>
    <lineage>
        <taxon>Bacteria</taxon>
        <taxon>Bacillati</taxon>
        <taxon>Actinomycetota</taxon>
        <taxon>Actinomycetes</taxon>
        <taxon>Micrococcales</taxon>
        <taxon>Microbacteriaceae</taxon>
        <taxon>Microbacterium</taxon>
    </lineage>
</organism>
<name>A0A0M8MQL6_9MICO</name>
<dbReference type="GO" id="GO:0005829">
    <property type="term" value="C:cytosol"/>
    <property type="evidence" value="ECO:0007669"/>
    <property type="project" value="TreeGrafter"/>
</dbReference>
<dbReference type="EMBL" id="LAVO01000001">
    <property type="protein sequence ID" value="KOS12334.1"/>
    <property type="molecule type" value="Genomic_DNA"/>
</dbReference>
<dbReference type="PANTHER" id="PTHR12128">
    <property type="entry name" value="DIHYDRODIPICOLINATE SYNTHASE"/>
    <property type="match status" value="1"/>
</dbReference>
<evidence type="ECO:0000256" key="1">
    <source>
        <dbReference type="ARBA" id="ARBA00007592"/>
    </source>
</evidence>
<dbReference type="Proteomes" id="UP000037737">
    <property type="component" value="Unassembled WGS sequence"/>
</dbReference>
<evidence type="ECO:0000313" key="7">
    <source>
        <dbReference type="Proteomes" id="UP000037737"/>
    </source>
</evidence>